<sequence>MPTLISSKQFQAVLGTKPKLSLSAALIKKADKIDYSSKAKVRASLVKQRFSAQSMSGVITHAFDESSKKGETLTQAFIDTWDDDAKIFQNASLLMNVARVSAAPRRRSVMKSMIAKRRSEFVVHNIGGMSPTDARAVMLDFFKAGGKASDVASWIAEASKFLDENDTAVAGQDGIFGKIGKGLKKVGNWVKGAIKTVGDALDAAVTKLGDAIKEVANWSSSKIRDFVNGLIRAGVSLSRILAEAAKLAQASLNKYIRALLEVGRRIKSIVSWAAGQASAVLRRTLAALVAAGKSVLNIVGDIADLAVASLAKALNALIAIGRRLGEIIKAVAGLADASVRRLLEALMQLGKSVGAILAEAVKAATSVIRKVVGALVALGRRLSEIVAIVAGMAHAAALKVVNELLRLGKQVADILAAAVRLSAAAVRRLTRAIVAAGQAISAVLEFIGKKAANMIQAAMRGLIDAGKKVLAIARRIAAFKTAKIRKLIDALYKVTKKMGQIIKGFVVRTVSAARTLLEALWAAGANFTKSVIAILKNVATGKYRNFFEAIKALGKSLKKIAVEALKLGGAILVAAFSAILEVFGGHRKLTKAERREATKVFGVSIDLKRVRIAVASIPADIILTFNGGRPFTTMYIINFKSGATISTKVLIHELTHVWQAQMRGPIYAVDALHAQFTLGKNAYRVTDQELMLKNGQFSAFNPEQQATIVDRYWSGKFGPGVDTNPVKLLEPYARQVFKRGQRLNRISPLIPVELARVDPDLLVVGPIGG</sequence>
<dbReference type="Proteomes" id="UP000250079">
    <property type="component" value="Chromosome"/>
</dbReference>
<organism evidence="1 2">
    <name type="scientific">Granulosicoccus antarcticus IMCC3135</name>
    <dbReference type="NCBI Taxonomy" id="1192854"/>
    <lineage>
        <taxon>Bacteria</taxon>
        <taxon>Pseudomonadati</taxon>
        <taxon>Pseudomonadota</taxon>
        <taxon>Gammaproteobacteria</taxon>
        <taxon>Chromatiales</taxon>
        <taxon>Granulosicoccaceae</taxon>
        <taxon>Granulosicoccus</taxon>
    </lineage>
</organism>
<evidence type="ECO:0008006" key="3">
    <source>
        <dbReference type="Google" id="ProtNLM"/>
    </source>
</evidence>
<evidence type="ECO:0000313" key="1">
    <source>
        <dbReference type="EMBL" id="ASJ73296.1"/>
    </source>
</evidence>
<dbReference type="AlphaFoldDB" id="A0A2Z2NPC8"/>
<keyword evidence="2" id="KW-1185">Reference proteome</keyword>
<gene>
    <name evidence="1" type="ORF">IMCC3135_16070</name>
</gene>
<evidence type="ECO:0000313" key="2">
    <source>
        <dbReference type="Proteomes" id="UP000250079"/>
    </source>
</evidence>
<accession>A0A2Z2NPC8</accession>
<dbReference type="OrthoDB" id="8686772at2"/>
<protein>
    <recommendedName>
        <fullName evidence="3">DUF4157 domain-containing protein</fullName>
    </recommendedName>
</protein>
<dbReference type="RefSeq" id="WP_088918513.1">
    <property type="nucleotide sequence ID" value="NZ_CP018632.1"/>
</dbReference>
<reference evidence="1 2" key="1">
    <citation type="submission" date="2016-12" db="EMBL/GenBank/DDBJ databases">
        <authorList>
            <person name="Song W.-J."/>
            <person name="Kurnit D.M."/>
        </authorList>
    </citation>
    <scope>NUCLEOTIDE SEQUENCE [LARGE SCALE GENOMIC DNA]</scope>
    <source>
        <strain evidence="1 2">IMCC3135</strain>
    </source>
</reference>
<dbReference type="EMBL" id="CP018632">
    <property type="protein sequence ID" value="ASJ73296.1"/>
    <property type="molecule type" value="Genomic_DNA"/>
</dbReference>
<dbReference type="KEGG" id="gai:IMCC3135_16070"/>
<name>A0A2Z2NPC8_9GAMM</name>
<proteinExistence type="predicted"/>